<dbReference type="Proteomes" id="UP000238730">
    <property type="component" value="Unassembled WGS sequence"/>
</dbReference>
<comment type="caution">
    <text evidence="2">The sequence shown here is derived from an EMBL/GenBank/DDBJ whole genome shotgun (WGS) entry which is preliminary data.</text>
</comment>
<dbReference type="PROSITE" id="PS51257">
    <property type="entry name" value="PROKAR_LIPOPROTEIN"/>
    <property type="match status" value="1"/>
</dbReference>
<organism evidence="2 3">
    <name type="scientific">Photobacterium angustum</name>
    <dbReference type="NCBI Taxonomy" id="661"/>
    <lineage>
        <taxon>Bacteria</taxon>
        <taxon>Pseudomonadati</taxon>
        <taxon>Pseudomonadota</taxon>
        <taxon>Gammaproteobacteria</taxon>
        <taxon>Vibrionales</taxon>
        <taxon>Vibrionaceae</taxon>
        <taxon>Photobacterium</taxon>
    </lineage>
</organism>
<evidence type="ECO:0000313" key="3">
    <source>
        <dbReference type="Proteomes" id="UP000238730"/>
    </source>
</evidence>
<dbReference type="Gene3D" id="2.120.10.30">
    <property type="entry name" value="TolB, C-terminal domain"/>
    <property type="match status" value="2"/>
</dbReference>
<name>A0A2S7VIC0_PHOAN</name>
<dbReference type="Pfam" id="PF02333">
    <property type="entry name" value="Phytase"/>
    <property type="match status" value="2"/>
</dbReference>
<dbReference type="AlphaFoldDB" id="A0A2S7VIC0"/>
<sequence length="703" mass="75293">MRRSLLSSIIALSLLTGCNSDKTKTVYVETEIPKSDVVATESLATSTTVKTSYDDIGDGAYWLNSEDETKSLLFVTLEGDGLAVYNPAGDEVERLENIEVTGADIRYGIKADNGDSIDLLAVALPEDNSIGFYSVSNKNGVVLNDIGTLTTDYAAEGVCLHKNTTNGALLLTGVTDDGVAVQYKLKYQDGEIKSVLADDNAQPIAVRELEVGGELSACIVDDETSTLYIAEQDLGIWAYGADPEDINSRQIVDSIAPLGNLQEIEALDLLYLSDGKGYLVVGDEGKGMMLYNRDDWSLKANIQLDGVDEIKSLAVANNGIWVGNSEVDKPVYEKLSYSTLNSAPSFAQSPINEALSSANLAATGIALVKVVGETAPVDDDGDAADDPAFWLNEAEPNKSLIIGTNKQGGLVAYDLDGTELQYLDEGEPNNVDIIQAVTTPSGETYSLAAASNREFNTIALYKIQAATDGNEPIVALNAIGDNAHNEVAQLRSELNEVYGLCTYQSSTGANYVFINGKSGNIEQWRLDITDNGIEGALVRNLQVSSQPEGCVVDPTSDTLYVGEEDAGVWAFTADEAGSTDGKFIIEIDGKQIVADAEGLTIYNDGTVNDLIVSSQGNHTYAVYDLDNNYEYKGSFALTADDDNGLDGASETDGIHAVSATISERFPKGLFLVQDGYNVDASYDDQNQNFKIADWREIANALNK</sequence>
<dbReference type="EMBL" id="MSCJ01000003">
    <property type="protein sequence ID" value="PQJ61897.1"/>
    <property type="molecule type" value="Genomic_DNA"/>
</dbReference>
<dbReference type="SUPFAM" id="SSF50956">
    <property type="entry name" value="Thermostable phytase (3-phytase)"/>
    <property type="match status" value="2"/>
</dbReference>
<dbReference type="RefSeq" id="WP_105061743.1">
    <property type="nucleotide sequence ID" value="NZ_MSCJ01000003.1"/>
</dbReference>
<protein>
    <submittedName>
        <fullName evidence="2">3-phytase</fullName>
    </submittedName>
</protein>
<dbReference type="InterPro" id="IPR003431">
    <property type="entry name" value="B-propeller_Phytase"/>
</dbReference>
<evidence type="ECO:0000313" key="2">
    <source>
        <dbReference type="EMBL" id="PQJ61897.1"/>
    </source>
</evidence>
<reference evidence="2 3" key="1">
    <citation type="submission" date="2016-12" db="EMBL/GenBank/DDBJ databases">
        <title>Diversity of luminous bacteria.</title>
        <authorList>
            <person name="Yoshizawa S."/>
            <person name="Kogure K."/>
        </authorList>
    </citation>
    <scope>NUCLEOTIDE SEQUENCE [LARGE SCALE GENOMIC DNA]</scope>
    <source>
        <strain evidence="2 3">LC1-200</strain>
    </source>
</reference>
<feature type="domain" description="BPP" evidence="1">
    <location>
        <begin position="30"/>
        <end position="344"/>
    </location>
</feature>
<proteinExistence type="predicted"/>
<dbReference type="GO" id="GO:0016158">
    <property type="term" value="F:inositol hexakisphosphate 3-phosphatase activity"/>
    <property type="evidence" value="ECO:0007669"/>
    <property type="project" value="InterPro"/>
</dbReference>
<dbReference type="InterPro" id="IPR011042">
    <property type="entry name" value="6-blade_b-propeller_TolB-like"/>
</dbReference>
<gene>
    <name evidence="2" type="ORF">BTO08_16660</name>
</gene>
<accession>A0A2S7VIC0</accession>
<feature type="domain" description="BPP" evidence="1">
    <location>
        <begin position="358"/>
        <end position="701"/>
    </location>
</feature>
<dbReference type="PROSITE" id="PS51662">
    <property type="entry name" value="BP_PHYTASE"/>
    <property type="match status" value="2"/>
</dbReference>
<dbReference type="OrthoDB" id="8696437at2"/>
<evidence type="ECO:0000259" key="1">
    <source>
        <dbReference type="PROSITE" id="PS51662"/>
    </source>
</evidence>